<evidence type="ECO:0000256" key="5">
    <source>
        <dbReference type="SAM" id="MobiDB-lite"/>
    </source>
</evidence>
<proteinExistence type="predicted"/>
<dbReference type="InterPro" id="IPR007110">
    <property type="entry name" value="Ig-like_dom"/>
</dbReference>
<dbReference type="PROSITE" id="PS50835">
    <property type="entry name" value="IG_LIKE"/>
    <property type="match status" value="1"/>
</dbReference>
<evidence type="ECO:0000256" key="2">
    <source>
        <dbReference type="ARBA" id="ARBA00023157"/>
    </source>
</evidence>
<dbReference type="InterPro" id="IPR051102">
    <property type="entry name" value="IgSF_V-set/TM_domain"/>
</dbReference>
<dbReference type="SUPFAM" id="SSF48726">
    <property type="entry name" value="Immunoglobulin"/>
    <property type="match status" value="1"/>
</dbReference>
<sequence length="309" mass="34910">MGLFGALLWISQYVALFVQLNASQAGGNIEVDNHVSGNALFTEVPHDIITQSGQDVEMACSFRGAGSSSVSLEIQWWYLRHHREWAEKPAWTTNQAVPVEEMTRDATKISVVKVAGSNISHRLRLSSVKPADEGIYECRVIDFSDNHAQHHRVRAYLQVQPPGPGVQLHNEGQQLHSGNQINSGDQTPHHGNHHVQKERERDEQNKADQELHHGDHKLHQKEHHRSHHGDQANEGEKKDSSSALHHGEHHRKDHQHLHEGDHQQVQEVDHFEENKHTKASKKSQAKSHQSEVKGQKRHSNDCSSDACVL</sequence>
<keyword evidence="1 6" id="KW-0732">Signal</keyword>
<dbReference type="Pfam" id="PF07686">
    <property type="entry name" value="V-set"/>
    <property type="match status" value="1"/>
</dbReference>
<gene>
    <name evidence="8" type="primary">VSTM2L</name>
</gene>
<feature type="signal peptide" evidence="6">
    <location>
        <begin position="1"/>
        <end position="25"/>
    </location>
</feature>
<dbReference type="InterPro" id="IPR013106">
    <property type="entry name" value="Ig_V-set"/>
</dbReference>
<feature type="compositionally biased region" description="Basic and acidic residues" evidence="5">
    <location>
        <begin position="256"/>
        <end position="276"/>
    </location>
</feature>
<dbReference type="Ensembl" id="ENSPNAT00000034559.2">
    <property type="protein sequence ID" value="ENSPNAP00000022386.1"/>
    <property type="gene ID" value="ENSPNAG00000029762.2"/>
</dbReference>
<name>A0A3B4DH16_PYGNA</name>
<feature type="compositionally biased region" description="Basic residues" evidence="5">
    <location>
        <begin position="214"/>
        <end position="227"/>
    </location>
</feature>
<keyword evidence="2" id="KW-1015">Disulfide bond</keyword>
<dbReference type="CTD" id="393468"/>
<dbReference type="GeneID" id="108427552"/>
<evidence type="ECO:0000256" key="1">
    <source>
        <dbReference type="ARBA" id="ARBA00022729"/>
    </source>
</evidence>
<dbReference type="InterPro" id="IPR003599">
    <property type="entry name" value="Ig_sub"/>
</dbReference>
<feature type="compositionally biased region" description="Polar residues" evidence="5">
    <location>
        <begin position="170"/>
        <end position="186"/>
    </location>
</feature>
<dbReference type="OrthoDB" id="9870402at2759"/>
<reference evidence="8" key="2">
    <citation type="submission" date="2025-08" db="UniProtKB">
        <authorList>
            <consortium name="Ensembl"/>
        </authorList>
    </citation>
    <scope>IDENTIFICATION</scope>
</reference>
<dbReference type="Proteomes" id="UP001501920">
    <property type="component" value="Chromosome 26"/>
</dbReference>
<organism evidence="8 9">
    <name type="scientific">Pygocentrus nattereri</name>
    <name type="common">Red-bellied piranha</name>
    <dbReference type="NCBI Taxonomy" id="42514"/>
    <lineage>
        <taxon>Eukaryota</taxon>
        <taxon>Metazoa</taxon>
        <taxon>Chordata</taxon>
        <taxon>Craniata</taxon>
        <taxon>Vertebrata</taxon>
        <taxon>Euteleostomi</taxon>
        <taxon>Actinopterygii</taxon>
        <taxon>Neopterygii</taxon>
        <taxon>Teleostei</taxon>
        <taxon>Ostariophysi</taxon>
        <taxon>Characiformes</taxon>
        <taxon>Characoidei</taxon>
        <taxon>Pygocentrus</taxon>
    </lineage>
</organism>
<protein>
    <recommendedName>
        <fullName evidence="4">V-set and transmembrane domain-containing protein 2-like protein</fullName>
    </recommendedName>
</protein>
<feature type="compositionally biased region" description="Basic and acidic residues" evidence="5">
    <location>
        <begin position="288"/>
        <end position="300"/>
    </location>
</feature>
<reference evidence="8" key="3">
    <citation type="submission" date="2025-09" db="UniProtKB">
        <authorList>
            <consortium name="Ensembl"/>
        </authorList>
    </citation>
    <scope>IDENTIFICATION</scope>
</reference>
<feature type="chain" id="PRO_5017246558" description="V-set and transmembrane domain-containing protein 2-like protein" evidence="6">
    <location>
        <begin position="26"/>
        <end position="309"/>
    </location>
</feature>
<evidence type="ECO:0000256" key="4">
    <source>
        <dbReference type="ARBA" id="ARBA00070407"/>
    </source>
</evidence>
<reference evidence="8 9" key="1">
    <citation type="submission" date="2020-10" db="EMBL/GenBank/DDBJ databases">
        <title>Pygocentrus nattereri (red-bellied piranha) genome, fPygNat1, primary haplotype.</title>
        <authorList>
            <person name="Myers G."/>
            <person name="Meyer A."/>
            <person name="Karagic N."/>
            <person name="Pippel M."/>
            <person name="Winkler S."/>
            <person name="Tracey A."/>
            <person name="Wood J."/>
            <person name="Formenti G."/>
            <person name="Howe K."/>
            <person name="Fedrigo O."/>
            <person name="Jarvis E.D."/>
        </authorList>
    </citation>
    <scope>NUCLEOTIDE SEQUENCE [LARGE SCALE GENOMIC DNA]</scope>
</reference>
<dbReference type="PANTHER" id="PTHR12207">
    <property type="entry name" value="V-SET AND TRANSMEMBRANE DOMAIN-CONTAINING PROTEIN"/>
    <property type="match status" value="1"/>
</dbReference>
<feature type="compositionally biased region" description="Basic and acidic residues" evidence="5">
    <location>
        <begin position="195"/>
        <end position="213"/>
    </location>
</feature>
<keyword evidence="3" id="KW-0393">Immunoglobulin domain</keyword>
<evidence type="ECO:0000256" key="6">
    <source>
        <dbReference type="SAM" id="SignalP"/>
    </source>
</evidence>
<dbReference type="PANTHER" id="PTHR12207:SF31">
    <property type="entry name" value="V-SET AND TRANSMEMBRANE DOMAIN-CONTAINING PROTEIN 2-LIKE PROTEIN"/>
    <property type="match status" value="1"/>
</dbReference>
<dbReference type="InterPro" id="IPR013783">
    <property type="entry name" value="Ig-like_fold"/>
</dbReference>
<dbReference type="RefSeq" id="XP_017553267.1">
    <property type="nucleotide sequence ID" value="XM_017697778.2"/>
</dbReference>
<feature type="compositionally biased region" description="Basic and acidic residues" evidence="5">
    <location>
        <begin position="228"/>
        <end position="240"/>
    </location>
</feature>
<accession>A0A3B4DH16</accession>
<dbReference type="GO" id="GO:0005576">
    <property type="term" value="C:extracellular region"/>
    <property type="evidence" value="ECO:0007669"/>
    <property type="project" value="UniProtKB-ARBA"/>
</dbReference>
<evidence type="ECO:0000259" key="7">
    <source>
        <dbReference type="PROSITE" id="PS50835"/>
    </source>
</evidence>
<dbReference type="InterPro" id="IPR036179">
    <property type="entry name" value="Ig-like_dom_sf"/>
</dbReference>
<dbReference type="GeneTree" id="ENSGT00940000159381"/>
<evidence type="ECO:0000256" key="3">
    <source>
        <dbReference type="ARBA" id="ARBA00023319"/>
    </source>
</evidence>
<feature type="domain" description="Ig-like" evidence="7">
    <location>
        <begin position="39"/>
        <end position="154"/>
    </location>
</feature>
<dbReference type="SMART" id="SM00409">
    <property type="entry name" value="IG"/>
    <property type="match status" value="1"/>
</dbReference>
<dbReference type="Gene3D" id="2.60.40.10">
    <property type="entry name" value="Immunoglobulins"/>
    <property type="match status" value="1"/>
</dbReference>
<dbReference type="AlphaFoldDB" id="A0A3B4DH16"/>
<dbReference type="FunFam" id="2.60.40.10:FF:000735">
    <property type="entry name" value="V-set and transmembrane domain containing 2 like"/>
    <property type="match status" value="1"/>
</dbReference>
<dbReference type="GO" id="GO:0016020">
    <property type="term" value="C:membrane"/>
    <property type="evidence" value="ECO:0007669"/>
    <property type="project" value="TreeGrafter"/>
</dbReference>
<evidence type="ECO:0000313" key="9">
    <source>
        <dbReference type="Proteomes" id="UP001501920"/>
    </source>
</evidence>
<keyword evidence="9" id="KW-1185">Reference proteome</keyword>
<evidence type="ECO:0000313" key="8">
    <source>
        <dbReference type="Ensembl" id="ENSPNAP00000022386.1"/>
    </source>
</evidence>
<feature type="region of interest" description="Disordered" evidence="5">
    <location>
        <begin position="160"/>
        <end position="309"/>
    </location>
</feature>
<dbReference type="GO" id="GO:0043524">
    <property type="term" value="P:negative regulation of neuron apoptotic process"/>
    <property type="evidence" value="ECO:0007669"/>
    <property type="project" value="UniProtKB-ARBA"/>
</dbReference>